<feature type="transmembrane region" description="Helical" evidence="2">
    <location>
        <begin position="157"/>
        <end position="177"/>
    </location>
</feature>
<protein>
    <submittedName>
        <fullName evidence="4">DUF3426 domain-containing protein</fullName>
    </submittedName>
</protein>
<name>A0ABU9TN50_9GAMM</name>
<sequence>MLKDSIITTCPHCKAQFKVTHGQLKIAHGQVRCGNCLNVFSATEHEEKSDPVSTATHPSDKAPTHSVTNPAEAQQSRTIPAPPDTAPAHPHNNNNTEDETNNRLTDQQLHTKKQPTQRYEVAIKTAAEPNTPIPTLTIEREAIVLSSSPKKAPQKNLLWLLILLLAIIGIVAQYAWFNRAELYWQAPYQNVYHVVCQQIDCHIPPRFKLDKIQNQKLVIAPHDKIEGAISANLILLNSAPFKQSFPALKLTFSDLKGRTIAQRTFQPTSYLNLIDDNAPLMPINQPVQVSLELMLPSTRAINYTVELLAPEQ</sequence>
<dbReference type="NCBIfam" id="TIGR02098">
    <property type="entry name" value="MJ0042_CXXC"/>
    <property type="match status" value="1"/>
</dbReference>
<dbReference type="InterPro" id="IPR021834">
    <property type="entry name" value="DUF3426"/>
</dbReference>
<dbReference type="RefSeq" id="WP_342853537.1">
    <property type="nucleotide sequence ID" value="NZ_JBBMRA010000001.1"/>
</dbReference>
<keyword evidence="2" id="KW-0472">Membrane</keyword>
<dbReference type="EMBL" id="JBBMRA010000001">
    <property type="protein sequence ID" value="MEM5535135.1"/>
    <property type="molecule type" value="Genomic_DNA"/>
</dbReference>
<keyword evidence="5" id="KW-1185">Reference proteome</keyword>
<feature type="compositionally biased region" description="Low complexity" evidence="1">
    <location>
        <begin position="86"/>
        <end position="95"/>
    </location>
</feature>
<evidence type="ECO:0000313" key="4">
    <source>
        <dbReference type="EMBL" id="MEM5535135.1"/>
    </source>
</evidence>
<evidence type="ECO:0000313" key="5">
    <source>
        <dbReference type="Proteomes" id="UP001449225"/>
    </source>
</evidence>
<comment type="caution">
    <text evidence="4">The sequence shown here is derived from an EMBL/GenBank/DDBJ whole genome shotgun (WGS) entry which is preliminary data.</text>
</comment>
<keyword evidence="2" id="KW-0812">Transmembrane</keyword>
<feature type="compositionally biased region" description="Polar residues" evidence="1">
    <location>
        <begin position="65"/>
        <end position="78"/>
    </location>
</feature>
<evidence type="ECO:0000256" key="1">
    <source>
        <dbReference type="SAM" id="MobiDB-lite"/>
    </source>
</evidence>
<proteinExistence type="predicted"/>
<dbReference type="InterPro" id="IPR011723">
    <property type="entry name" value="Znf/thioredoxin_put"/>
</dbReference>
<dbReference type="Pfam" id="PF11906">
    <property type="entry name" value="DUF3426"/>
    <property type="match status" value="1"/>
</dbReference>
<evidence type="ECO:0000259" key="3">
    <source>
        <dbReference type="Pfam" id="PF13719"/>
    </source>
</evidence>
<organism evidence="4 5">
    <name type="scientific">Neptuniibacter pectenicola</name>
    <dbReference type="NCBI Taxonomy" id="1806669"/>
    <lineage>
        <taxon>Bacteria</taxon>
        <taxon>Pseudomonadati</taxon>
        <taxon>Pseudomonadota</taxon>
        <taxon>Gammaproteobacteria</taxon>
        <taxon>Oceanospirillales</taxon>
        <taxon>Oceanospirillaceae</taxon>
        <taxon>Neptuniibacter</taxon>
    </lineage>
</organism>
<gene>
    <name evidence="4" type="ORF">WNY58_01905</name>
</gene>
<feature type="domain" description="Zinc finger/thioredoxin putative" evidence="3">
    <location>
        <begin position="7"/>
        <end position="42"/>
    </location>
</feature>
<keyword evidence="2" id="KW-1133">Transmembrane helix</keyword>
<dbReference type="Proteomes" id="UP001449225">
    <property type="component" value="Unassembled WGS sequence"/>
</dbReference>
<dbReference type="Pfam" id="PF13719">
    <property type="entry name" value="Zn_ribbon_5"/>
    <property type="match status" value="1"/>
</dbReference>
<evidence type="ECO:0000256" key="2">
    <source>
        <dbReference type="SAM" id="Phobius"/>
    </source>
</evidence>
<accession>A0ABU9TN50</accession>
<feature type="region of interest" description="Disordered" evidence="1">
    <location>
        <begin position="47"/>
        <end position="116"/>
    </location>
</feature>
<reference evidence="4 5" key="1">
    <citation type="submission" date="2024-03" db="EMBL/GenBank/DDBJ databases">
        <title>Community enrichment and isolation of bacterial strains for fucoidan degradation.</title>
        <authorList>
            <person name="Sichert A."/>
        </authorList>
    </citation>
    <scope>NUCLEOTIDE SEQUENCE [LARGE SCALE GENOMIC DNA]</scope>
    <source>
        <strain evidence="4 5">AS76</strain>
    </source>
</reference>